<dbReference type="Proteomes" id="UP000757435">
    <property type="component" value="Unassembled WGS sequence"/>
</dbReference>
<comment type="caution">
    <text evidence="1">The sequence shown here is derived from an EMBL/GenBank/DDBJ whole genome shotgun (WGS) entry which is preliminary data.</text>
</comment>
<evidence type="ECO:0000313" key="2">
    <source>
        <dbReference type="Proteomes" id="UP000757435"/>
    </source>
</evidence>
<dbReference type="EMBL" id="JAHHHD010000083">
    <property type="protein sequence ID" value="MBW4662537.1"/>
    <property type="molecule type" value="Genomic_DNA"/>
</dbReference>
<name>A0A951QGB7_9CYAN</name>
<evidence type="ECO:0008006" key="3">
    <source>
        <dbReference type="Google" id="ProtNLM"/>
    </source>
</evidence>
<evidence type="ECO:0000313" key="1">
    <source>
        <dbReference type="EMBL" id="MBW4662537.1"/>
    </source>
</evidence>
<dbReference type="AlphaFoldDB" id="A0A951QGB7"/>
<protein>
    <recommendedName>
        <fullName evidence="3">ApeA N-terminal domain-containing protein</fullName>
    </recommendedName>
</protein>
<reference evidence="1" key="2">
    <citation type="journal article" date="2022" name="Microbiol. Resour. Announc.">
        <title>Metagenome Sequencing to Explore Phylogenomics of Terrestrial Cyanobacteria.</title>
        <authorList>
            <person name="Ward R.D."/>
            <person name="Stajich J.E."/>
            <person name="Johansen J.R."/>
            <person name="Huntemann M."/>
            <person name="Clum A."/>
            <person name="Foster B."/>
            <person name="Foster B."/>
            <person name="Roux S."/>
            <person name="Palaniappan K."/>
            <person name="Varghese N."/>
            <person name="Mukherjee S."/>
            <person name="Reddy T.B.K."/>
            <person name="Daum C."/>
            <person name="Copeland A."/>
            <person name="Chen I.A."/>
            <person name="Ivanova N.N."/>
            <person name="Kyrpides N.C."/>
            <person name="Shapiro N."/>
            <person name="Eloe-Fadrosh E.A."/>
            <person name="Pietrasiak N."/>
        </authorList>
    </citation>
    <scope>NUCLEOTIDE SEQUENCE</scope>
    <source>
        <strain evidence="1">UHER 2000/2452</strain>
    </source>
</reference>
<reference evidence="1" key="1">
    <citation type="submission" date="2021-05" db="EMBL/GenBank/DDBJ databases">
        <authorList>
            <person name="Pietrasiak N."/>
            <person name="Ward R."/>
            <person name="Stajich J.E."/>
            <person name="Kurbessoian T."/>
        </authorList>
    </citation>
    <scope>NUCLEOTIDE SEQUENCE</scope>
    <source>
        <strain evidence="1">UHER 2000/2452</strain>
    </source>
</reference>
<sequence>MNEHTKLGRQAELSESELESLKHSLWEIDCPQVTVKSRSPQNSCTFKGAGFLKQVFSHQLIFKFYANAQEYSRINRNLQLGETIPDEAYYDLTALDYKGRLWHCERILIDINRSASGEFIIQGTIPKITCEGEIPQEVDCKGSRLEIRVFDSVNIPYNERTLTRKSVARGVQSSKSMSRNAWKFKCCTLDFLLVKEDEKLLIINVISSEKCISQYLRERILETLQFILGYPINWATSHKRVGHTTEVTLCSPKQRSISSRFQPPLILGGYLVNESQVFRRLFEKYLQHVINYDQPLHPLWSQLNAIYEASNGTFIDAHALTLAVAIESLLSIEFANLGELTSEDKNAIEEALNYVENWNGKEGIKKRIKGSINGLYSIRADDKMRILVDIGAITEEQQQAWKKLRNTNVHDYQTHKLKHNKFVIPI</sequence>
<organism evidence="1 2">
    <name type="scientific">Drouetiella hepatica Uher 2000/2452</name>
    <dbReference type="NCBI Taxonomy" id="904376"/>
    <lineage>
        <taxon>Bacteria</taxon>
        <taxon>Bacillati</taxon>
        <taxon>Cyanobacteriota</taxon>
        <taxon>Cyanophyceae</taxon>
        <taxon>Oculatellales</taxon>
        <taxon>Oculatellaceae</taxon>
        <taxon>Drouetiella</taxon>
    </lineage>
</organism>
<accession>A0A951QGB7</accession>
<proteinExistence type="predicted"/>
<gene>
    <name evidence="1" type="ORF">KME15_28155</name>
</gene>